<keyword evidence="8" id="KW-1185">Reference proteome</keyword>
<dbReference type="EMBL" id="WIXP02000013">
    <property type="protein sequence ID" value="KAF6200767.1"/>
    <property type="molecule type" value="Genomic_DNA"/>
</dbReference>
<sequence>MGTNEPSIPGSRRLQKELGEIKKANLKAFRELTYEETNIYIWHALICPESTPFKDGAFKVDVIFPQEYPFKPPKLIMKTKIYHPNFDEKGEVCMGMLTPENWKPSTSMEQVLQAYIALINDPDPADAVRADIGQELATDKDRFTKNAVMYTKKYSEKRPSLHV</sequence>
<dbReference type="PANTHER" id="PTHR24067">
    <property type="entry name" value="UBIQUITIN-CONJUGATING ENZYME E2"/>
    <property type="match status" value="1"/>
</dbReference>
<dbReference type="OrthoDB" id="9973183at2759"/>
<proteinExistence type="predicted"/>
<evidence type="ECO:0000256" key="5">
    <source>
        <dbReference type="ARBA" id="ARBA00067751"/>
    </source>
</evidence>
<dbReference type="SMART" id="SM00212">
    <property type="entry name" value="UBCc"/>
    <property type="match status" value="1"/>
</dbReference>
<dbReference type="GO" id="GO:0061631">
    <property type="term" value="F:ubiquitin conjugating enzyme activity"/>
    <property type="evidence" value="ECO:0007669"/>
    <property type="project" value="UniProtKB-EC"/>
</dbReference>
<comment type="caution">
    <text evidence="7">The sequence shown here is derived from an EMBL/GenBank/DDBJ whole genome shotgun (WGS) entry which is preliminary data.</text>
</comment>
<organism evidence="7 8">
    <name type="scientific">Apolygus lucorum</name>
    <name type="common">Small green plant bug</name>
    <name type="synonym">Lygocoris lucorum</name>
    <dbReference type="NCBI Taxonomy" id="248454"/>
    <lineage>
        <taxon>Eukaryota</taxon>
        <taxon>Metazoa</taxon>
        <taxon>Ecdysozoa</taxon>
        <taxon>Arthropoda</taxon>
        <taxon>Hexapoda</taxon>
        <taxon>Insecta</taxon>
        <taxon>Pterygota</taxon>
        <taxon>Neoptera</taxon>
        <taxon>Paraneoptera</taxon>
        <taxon>Hemiptera</taxon>
        <taxon>Heteroptera</taxon>
        <taxon>Panheteroptera</taxon>
        <taxon>Cimicomorpha</taxon>
        <taxon>Miridae</taxon>
        <taxon>Mirini</taxon>
        <taxon>Apolygus</taxon>
    </lineage>
</organism>
<dbReference type="PROSITE" id="PS50127">
    <property type="entry name" value="UBC_2"/>
    <property type="match status" value="1"/>
</dbReference>
<gene>
    <name evidence="7" type="ORF">GE061_005212</name>
</gene>
<keyword evidence="4" id="KW-0833">Ubl conjugation pathway</keyword>
<accession>A0A6A4IV49</accession>
<dbReference type="Pfam" id="PF00179">
    <property type="entry name" value="UQ_con"/>
    <property type="match status" value="1"/>
</dbReference>
<feature type="domain" description="UBC core" evidence="6">
    <location>
        <begin position="9"/>
        <end position="156"/>
    </location>
</feature>
<evidence type="ECO:0000256" key="3">
    <source>
        <dbReference type="ARBA" id="ARBA00022679"/>
    </source>
</evidence>
<name>A0A6A4IV49_APOLU</name>
<evidence type="ECO:0000313" key="8">
    <source>
        <dbReference type="Proteomes" id="UP000466442"/>
    </source>
</evidence>
<dbReference type="Proteomes" id="UP000466442">
    <property type="component" value="Unassembled WGS sequence"/>
</dbReference>
<evidence type="ECO:0000256" key="2">
    <source>
        <dbReference type="ARBA" id="ARBA00012486"/>
    </source>
</evidence>
<dbReference type="SUPFAM" id="SSF54495">
    <property type="entry name" value="UBC-like"/>
    <property type="match status" value="1"/>
</dbReference>
<dbReference type="InterPro" id="IPR050113">
    <property type="entry name" value="Ub_conjugating_enzyme"/>
</dbReference>
<reference evidence="7" key="1">
    <citation type="journal article" date="2021" name="Mol. Ecol. Resour.">
        <title>Apolygus lucorum genome provides insights into omnivorousness and mesophyll feeding.</title>
        <authorList>
            <person name="Liu Y."/>
            <person name="Liu H."/>
            <person name="Wang H."/>
            <person name="Huang T."/>
            <person name="Liu B."/>
            <person name="Yang B."/>
            <person name="Yin L."/>
            <person name="Li B."/>
            <person name="Zhang Y."/>
            <person name="Zhang S."/>
            <person name="Jiang F."/>
            <person name="Zhang X."/>
            <person name="Ren Y."/>
            <person name="Wang B."/>
            <person name="Wang S."/>
            <person name="Lu Y."/>
            <person name="Wu K."/>
            <person name="Fan W."/>
            <person name="Wang G."/>
        </authorList>
    </citation>
    <scope>NUCLEOTIDE SEQUENCE</scope>
    <source>
        <strain evidence="7">12Hb</strain>
    </source>
</reference>
<comment type="catalytic activity">
    <reaction evidence="1">
        <text>S-ubiquitinyl-[E1 ubiquitin-activating enzyme]-L-cysteine + [E2 ubiquitin-conjugating enzyme]-L-cysteine = [E1 ubiquitin-activating enzyme]-L-cysteine + S-ubiquitinyl-[E2 ubiquitin-conjugating enzyme]-L-cysteine.</text>
        <dbReference type="EC" id="2.3.2.23"/>
    </reaction>
</comment>
<dbReference type="FunFam" id="3.10.110.10:FF:000011">
    <property type="entry name" value="Ubiquitin-conjugating enzyme E2 L3"/>
    <property type="match status" value="1"/>
</dbReference>
<dbReference type="Gene3D" id="3.10.110.10">
    <property type="entry name" value="Ubiquitin Conjugating Enzyme"/>
    <property type="match status" value="1"/>
</dbReference>
<dbReference type="CDD" id="cd23801">
    <property type="entry name" value="UBCc_UBE2L3"/>
    <property type="match status" value="1"/>
</dbReference>
<protein>
    <recommendedName>
        <fullName evidence="5">Ubiquitin-conjugating enzyme E2-18 kDa</fullName>
        <ecNumber evidence="2">2.3.2.23</ecNumber>
    </recommendedName>
</protein>
<dbReference type="EC" id="2.3.2.23" evidence="2"/>
<dbReference type="InterPro" id="IPR016135">
    <property type="entry name" value="UBQ-conjugating_enzyme/RWD"/>
</dbReference>
<evidence type="ECO:0000259" key="6">
    <source>
        <dbReference type="PROSITE" id="PS50127"/>
    </source>
</evidence>
<dbReference type="AlphaFoldDB" id="A0A6A4IV49"/>
<evidence type="ECO:0000313" key="7">
    <source>
        <dbReference type="EMBL" id="KAF6200767.1"/>
    </source>
</evidence>
<dbReference type="InterPro" id="IPR000608">
    <property type="entry name" value="UBC"/>
</dbReference>
<keyword evidence="3" id="KW-0808">Transferase</keyword>
<evidence type="ECO:0000256" key="4">
    <source>
        <dbReference type="ARBA" id="ARBA00022786"/>
    </source>
</evidence>
<evidence type="ECO:0000256" key="1">
    <source>
        <dbReference type="ARBA" id="ARBA00000485"/>
    </source>
</evidence>